<evidence type="ECO:0000256" key="7">
    <source>
        <dbReference type="ARBA" id="ARBA00023136"/>
    </source>
</evidence>
<keyword evidence="4" id="KW-0808">Transferase</keyword>
<feature type="transmembrane region" description="Helical" evidence="8">
    <location>
        <begin position="341"/>
        <end position="359"/>
    </location>
</feature>
<evidence type="ECO:0000313" key="11">
    <source>
        <dbReference type="Proteomes" id="UP001315278"/>
    </source>
</evidence>
<keyword evidence="7 8" id="KW-0472">Membrane</keyword>
<dbReference type="EMBL" id="JAFCJH010000051">
    <property type="protein sequence ID" value="MBR0800269.1"/>
    <property type="molecule type" value="Genomic_DNA"/>
</dbReference>
<evidence type="ECO:0000256" key="2">
    <source>
        <dbReference type="ARBA" id="ARBA00022475"/>
    </source>
</evidence>
<comment type="caution">
    <text evidence="10">The sequence shown here is derived from an EMBL/GenBank/DDBJ whole genome shotgun (WGS) entry which is preliminary data.</text>
</comment>
<reference evidence="11" key="1">
    <citation type="journal article" date="2021" name="ISME J.">
        <title>Evolutionary origin and ecological implication of a unique nif island in free-living Bradyrhizobium lineages.</title>
        <authorList>
            <person name="Tao J."/>
        </authorList>
    </citation>
    <scope>NUCLEOTIDE SEQUENCE [LARGE SCALE GENOMIC DNA]</scope>
    <source>
        <strain evidence="11">SZCCT0434</strain>
    </source>
</reference>
<feature type="domain" description="Glycosyltransferase RgtA/B/C/D-like" evidence="9">
    <location>
        <begin position="70"/>
        <end position="229"/>
    </location>
</feature>
<dbReference type="Pfam" id="PF13231">
    <property type="entry name" value="PMT_2"/>
    <property type="match status" value="1"/>
</dbReference>
<keyword evidence="11" id="KW-1185">Reference proteome</keyword>
<feature type="transmembrane region" description="Helical" evidence="8">
    <location>
        <begin position="183"/>
        <end position="200"/>
    </location>
</feature>
<gene>
    <name evidence="10" type="ORF">JQ615_33365</name>
</gene>
<keyword evidence="6 8" id="KW-1133">Transmembrane helix</keyword>
<proteinExistence type="predicted"/>
<dbReference type="InterPro" id="IPR050297">
    <property type="entry name" value="LipidA_mod_glycosyltrf_83"/>
</dbReference>
<name>A0ABS5FTU4_9BRAD</name>
<keyword evidence="2" id="KW-1003">Cell membrane</keyword>
<dbReference type="RefSeq" id="WP_212494715.1">
    <property type="nucleotide sequence ID" value="NZ_JAFCJH010000051.1"/>
</dbReference>
<evidence type="ECO:0000256" key="3">
    <source>
        <dbReference type="ARBA" id="ARBA00022676"/>
    </source>
</evidence>
<organism evidence="10 11">
    <name type="scientific">Bradyrhizobium jicamae</name>
    <dbReference type="NCBI Taxonomy" id="280332"/>
    <lineage>
        <taxon>Bacteria</taxon>
        <taxon>Pseudomonadati</taxon>
        <taxon>Pseudomonadota</taxon>
        <taxon>Alphaproteobacteria</taxon>
        <taxon>Hyphomicrobiales</taxon>
        <taxon>Nitrobacteraceae</taxon>
        <taxon>Bradyrhizobium</taxon>
    </lineage>
</organism>
<dbReference type="PANTHER" id="PTHR33908:SF11">
    <property type="entry name" value="MEMBRANE PROTEIN"/>
    <property type="match status" value="1"/>
</dbReference>
<evidence type="ECO:0000256" key="5">
    <source>
        <dbReference type="ARBA" id="ARBA00022692"/>
    </source>
</evidence>
<dbReference type="PANTHER" id="PTHR33908">
    <property type="entry name" value="MANNOSYLTRANSFERASE YKCB-RELATED"/>
    <property type="match status" value="1"/>
</dbReference>
<evidence type="ECO:0000256" key="8">
    <source>
        <dbReference type="SAM" id="Phobius"/>
    </source>
</evidence>
<evidence type="ECO:0000256" key="1">
    <source>
        <dbReference type="ARBA" id="ARBA00004651"/>
    </source>
</evidence>
<dbReference type="InterPro" id="IPR038731">
    <property type="entry name" value="RgtA/B/C-like"/>
</dbReference>
<accession>A0ABS5FTU4</accession>
<feature type="transmembrane region" description="Helical" evidence="8">
    <location>
        <begin position="312"/>
        <end position="329"/>
    </location>
</feature>
<evidence type="ECO:0000259" key="9">
    <source>
        <dbReference type="Pfam" id="PF13231"/>
    </source>
</evidence>
<feature type="transmembrane region" description="Helical" evidence="8">
    <location>
        <begin position="290"/>
        <end position="306"/>
    </location>
</feature>
<evidence type="ECO:0000256" key="6">
    <source>
        <dbReference type="ARBA" id="ARBA00022989"/>
    </source>
</evidence>
<keyword evidence="5 8" id="KW-0812">Transmembrane</keyword>
<evidence type="ECO:0000256" key="4">
    <source>
        <dbReference type="ARBA" id="ARBA00022679"/>
    </source>
</evidence>
<feature type="transmembrane region" description="Helical" evidence="8">
    <location>
        <begin position="264"/>
        <end position="283"/>
    </location>
</feature>
<feature type="transmembrane region" description="Helical" evidence="8">
    <location>
        <begin position="120"/>
        <end position="138"/>
    </location>
</feature>
<feature type="transmembrane region" description="Helical" evidence="8">
    <location>
        <begin position="207"/>
        <end position="228"/>
    </location>
</feature>
<comment type="subcellular location">
    <subcellularLocation>
        <location evidence="1">Cell membrane</location>
        <topology evidence="1">Multi-pass membrane protein</topology>
    </subcellularLocation>
</comment>
<dbReference type="Proteomes" id="UP001315278">
    <property type="component" value="Unassembled WGS sequence"/>
</dbReference>
<sequence>MNLTGSVSATNARPRGIDWLRADMAHRPAVWITVLSVGIVHAATAGRYDAQRNELYFLACGWHPDFGYVDQPPLVPLIAATTQLFGISTWMLRLPATIAAVALVFLAASFARLLGGGARAAVFAAIAASIAPGLAGLSSHLTTSTFEPLAWTGAAFLLVRAIREERRTDLVWTGVVAGAAMEAKWGIAIWLVALGAGIVATSSRRILAWWQLWLGVVIAAALFAPNLIWQWQHDWPFFAVILPHLESQRDYTGPFWQFEWRQALSMNVVLAPLIVAGMLAPFVDRRLADARFLSIGFVLTTAFYFLQRGTNYYLFPVYPTMFIVGAVCCERLNAWITRGWIAGAIAVSAVFAPVALPILEPELLQRYMQATGIKPAPIEAAGVGAPLTQGLSDEFGWRELEQKVAKAYRALPLDERSRAAIVAANYGQAAAIDVYGKADGLPPALSGHNQYWLWGPRGYDGSLAIHVGGDPQRWQRGCQSIQNVDKTDNAFAMPYENNRPIFICRGIRVPLTQIWDRLRRYR</sequence>
<protein>
    <submittedName>
        <fullName evidence="10">Glycosyltransferase family 39 protein</fullName>
    </submittedName>
</protein>
<feature type="transmembrane region" description="Helical" evidence="8">
    <location>
        <begin position="94"/>
        <end position="114"/>
    </location>
</feature>
<keyword evidence="3" id="KW-0328">Glycosyltransferase</keyword>
<evidence type="ECO:0000313" key="10">
    <source>
        <dbReference type="EMBL" id="MBR0800269.1"/>
    </source>
</evidence>